<dbReference type="InterPro" id="IPR029056">
    <property type="entry name" value="Ribokinase-like"/>
</dbReference>
<dbReference type="Gene3D" id="3.40.1190.20">
    <property type="match status" value="1"/>
</dbReference>
<dbReference type="Proteomes" id="UP000255233">
    <property type="component" value="Unassembled WGS sequence"/>
</dbReference>
<evidence type="ECO:0000256" key="2">
    <source>
        <dbReference type="ARBA" id="ARBA00022679"/>
    </source>
</evidence>
<dbReference type="PANTHER" id="PTHR43320:SF3">
    <property type="entry name" value="CARBOHYDRATE KINASE PFKB DOMAIN-CONTAINING PROTEIN"/>
    <property type="match status" value="1"/>
</dbReference>
<dbReference type="InterPro" id="IPR011611">
    <property type="entry name" value="PfkB_dom"/>
</dbReference>
<comment type="similarity">
    <text evidence="1">Belongs to the carbohydrate kinase PfkB family.</text>
</comment>
<sequence length="335" mass="35829">MAIIGLGNALTDILVRIPDESILRELGVERGGMYLIGGEQHHRMMSKIGHLPQSIAAGGSAANMIGGVANLGSPAAYVGHIGADPTGEAFRKYQQRKHIRPLLGVSPTTPSGKCISMVLPDGERTMLTYLGAALEIGTRHITPENFAGYRVLFVEGYLLNCPDVIESAMRTAKIARVKVALDAASFTVIREFREYADRLIDRYVDILFANEDEAAALTGRGIPEQALEALAPRCGIVVVKIGPKGSLVARGAERCRIGTIDARPVDKTGAGDLYAAGFLHGFVRGLSLRQCGEMGAVVSSKSIETLGAELPDDAWDTIRPLIAEIEAGRSVVRDR</sequence>
<dbReference type="EC" id="2.7.1.-" evidence="5"/>
<dbReference type="InterPro" id="IPR002139">
    <property type="entry name" value="Ribo/fructo_kinase"/>
</dbReference>
<name>A0A379MUK2_9BACT</name>
<keyword evidence="3 5" id="KW-0418">Kinase</keyword>
<evidence type="ECO:0000256" key="3">
    <source>
        <dbReference type="ARBA" id="ARBA00022777"/>
    </source>
</evidence>
<dbReference type="PANTHER" id="PTHR43320">
    <property type="entry name" value="SUGAR KINASE"/>
    <property type="match status" value="1"/>
</dbReference>
<evidence type="ECO:0000256" key="1">
    <source>
        <dbReference type="ARBA" id="ARBA00010688"/>
    </source>
</evidence>
<organism evidence="5 6">
    <name type="scientific">Rikenella microfusus</name>
    <dbReference type="NCBI Taxonomy" id="28139"/>
    <lineage>
        <taxon>Bacteria</taxon>
        <taxon>Pseudomonadati</taxon>
        <taxon>Bacteroidota</taxon>
        <taxon>Bacteroidia</taxon>
        <taxon>Bacteroidales</taxon>
        <taxon>Rikenellaceae</taxon>
        <taxon>Rikenella</taxon>
    </lineage>
</organism>
<evidence type="ECO:0000313" key="6">
    <source>
        <dbReference type="Proteomes" id="UP000255233"/>
    </source>
</evidence>
<reference evidence="5 6" key="1">
    <citation type="submission" date="2018-06" db="EMBL/GenBank/DDBJ databases">
        <authorList>
            <consortium name="Pathogen Informatics"/>
            <person name="Doyle S."/>
        </authorList>
    </citation>
    <scope>NUCLEOTIDE SEQUENCE [LARGE SCALE GENOMIC DNA]</scope>
    <source>
        <strain evidence="5 6">NCTC11190</strain>
    </source>
</reference>
<dbReference type="CDD" id="cd01168">
    <property type="entry name" value="adenosine_kinase"/>
    <property type="match status" value="1"/>
</dbReference>
<accession>A0A379MUK2</accession>
<dbReference type="Pfam" id="PF00294">
    <property type="entry name" value="PfkB"/>
    <property type="match status" value="1"/>
</dbReference>
<keyword evidence="6" id="KW-1185">Reference proteome</keyword>
<dbReference type="InterPro" id="IPR052700">
    <property type="entry name" value="Carb_kinase_PfkB-like"/>
</dbReference>
<dbReference type="RefSeq" id="WP_027291699.1">
    <property type="nucleotide sequence ID" value="NZ_UGVL01000001.1"/>
</dbReference>
<dbReference type="AlphaFoldDB" id="A0A379MUK2"/>
<proteinExistence type="inferred from homology"/>
<dbReference type="SUPFAM" id="SSF53613">
    <property type="entry name" value="Ribokinase-like"/>
    <property type="match status" value="1"/>
</dbReference>
<evidence type="ECO:0000313" key="5">
    <source>
        <dbReference type="EMBL" id="SUE34439.1"/>
    </source>
</evidence>
<evidence type="ECO:0000259" key="4">
    <source>
        <dbReference type="Pfam" id="PF00294"/>
    </source>
</evidence>
<dbReference type="GO" id="GO:0016301">
    <property type="term" value="F:kinase activity"/>
    <property type="evidence" value="ECO:0007669"/>
    <property type="project" value="UniProtKB-KW"/>
</dbReference>
<dbReference type="OrthoDB" id="9813569at2"/>
<dbReference type="PRINTS" id="PR00990">
    <property type="entry name" value="RIBOKINASE"/>
</dbReference>
<dbReference type="STRING" id="880526.GCA_000427365_02156"/>
<keyword evidence="2 5" id="KW-0808">Transferase</keyword>
<protein>
    <submittedName>
        <fullName evidence="5">Uncharacterized sugar kinase ydjH</fullName>
        <ecNumber evidence="5">2.7.1.-</ecNumber>
    </submittedName>
</protein>
<gene>
    <name evidence="5" type="primary">ydjH</name>
    <name evidence="5" type="ORF">NCTC11190_01663</name>
</gene>
<feature type="domain" description="Carbohydrate kinase PfkB" evidence="4">
    <location>
        <begin position="56"/>
        <end position="311"/>
    </location>
</feature>
<dbReference type="EMBL" id="UGVL01000001">
    <property type="protein sequence ID" value="SUE34439.1"/>
    <property type="molecule type" value="Genomic_DNA"/>
</dbReference>